<organism evidence="11 12">
    <name type="scientific">Arthrobacter citreus</name>
    <dbReference type="NCBI Taxonomy" id="1670"/>
    <lineage>
        <taxon>Bacteria</taxon>
        <taxon>Bacillati</taxon>
        <taxon>Actinomycetota</taxon>
        <taxon>Actinomycetes</taxon>
        <taxon>Micrococcales</taxon>
        <taxon>Micrococcaceae</taxon>
        <taxon>Arthrobacter</taxon>
    </lineage>
</organism>
<keyword evidence="6" id="KW-0560">Oxidoreductase</keyword>
<feature type="transmembrane region" description="Helical" evidence="9">
    <location>
        <begin position="173"/>
        <end position="193"/>
    </location>
</feature>
<dbReference type="Gene3D" id="3.40.50.80">
    <property type="entry name" value="Nucleotide-binding domain of ferredoxin-NADP reductase (FNR) module"/>
    <property type="match status" value="1"/>
</dbReference>
<gene>
    <name evidence="11" type="ORF">AAE021_02930</name>
</gene>
<keyword evidence="9" id="KW-1133">Transmembrane helix</keyword>
<dbReference type="Gene3D" id="2.40.30.10">
    <property type="entry name" value="Translation factors"/>
    <property type="match status" value="1"/>
</dbReference>
<dbReference type="InterPro" id="IPR039261">
    <property type="entry name" value="FNR_nucleotide-bd"/>
</dbReference>
<feature type="transmembrane region" description="Helical" evidence="9">
    <location>
        <begin position="89"/>
        <end position="114"/>
    </location>
</feature>
<accession>A0ABZ3A1K2</accession>
<evidence type="ECO:0000256" key="4">
    <source>
        <dbReference type="ARBA" id="ARBA00022723"/>
    </source>
</evidence>
<reference evidence="11 12" key="1">
    <citation type="submission" date="2024-04" db="EMBL/GenBank/DDBJ databases">
        <title>Arthrobacter sp. from Plains bison fecal sample.</title>
        <authorList>
            <person name="Ruzzini A."/>
        </authorList>
    </citation>
    <scope>NUCLEOTIDE SEQUENCE [LARGE SCALE GENOMIC DNA]</scope>
    <source>
        <strain evidence="11 12">EINP1</strain>
    </source>
</reference>
<feature type="transmembrane region" description="Helical" evidence="9">
    <location>
        <begin position="21"/>
        <end position="48"/>
    </location>
</feature>
<protein>
    <submittedName>
        <fullName evidence="11">Oxidoreductase</fullName>
    </submittedName>
</protein>
<evidence type="ECO:0000256" key="5">
    <source>
        <dbReference type="ARBA" id="ARBA00022827"/>
    </source>
</evidence>
<dbReference type="CDD" id="cd00322">
    <property type="entry name" value="FNR_like"/>
    <property type="match status" value="1"/>
</dbReference>
<keyword evidence="7" id="KW-0408">Iron</keyword>
<feature type="transmembrane region" description="Helical" evidence="9">
    <location>
        <begin position="199"/>
        <end position="221"/>
    </location>
</feature>
<comment type="cofactor">
    <cofactor evidence="1">
        <name>FAD</name>
        <dbReference type="ChEBI" id="CHEBI:57692"/>
    </cofactor>
</comment>
<evidence type="ECO:0000256" key="3">
    <source>
        <dbReference type="ARBA" id="ARBA00022714"/>
    </source>
</evidence>
<evidence type="ECO:0000313" key="12">
    <source>
        <dbReference type="Proteomes" id="UP001448858"/>
    </source>
</evidence>
<keyword evidence="9" id="KW-0812">Transmembrane</keyword>
<keyword evidence="9" id="KW-0472">Membrane</keyword>
<feature type="transmembrane region" description="Helical" evidence="9">
    <location>
        <begin position="54"/>
        <end position="77"/>
    </location>
</feature>
<sequence length="515" mass="54059">MSLSLPAPVTRRLDAFTGRWTMYRLTVILLLAVTAWSFVLSFAGALAFTPSELAATAATAVVSALVASRVMGLLFRTRPQTDSSLITGLLLYFLLWPSTEGSALLTVALAAGAATVSKYLLVWRGRHIFNPAALGAAVLALTGLGAAVWWVAAPLMLVAVLPAAAVILYRNRLLPMAAVFLLAAGVIITVRMVMAGEALPTALGILLASYPVVFFAGFMLSEPLTLPPRRWQRLLEAGVVGVLFAVPLSAGPVFMSPELALLAGNVLAFALAPRTGIRLRLRENRALTPTARELVFEPTRPLRFQPGQYVELSIPHGTADARGTRRIFSLTTAPQDSATVAVGLRAAEPASSFKTALLKLKPGAVVSATSVAGDFLLPRDRTVPLLLIASGVGITPFMSQLRSLAAGGDGRGPGTVERDVVLVYAAASVDELAYAAELHRLGIRVLVCTPTDPQISGWTYLGPGLPDAEALASAVPDISRRAGYVSGSPAAVAAARAAVRRAGGRPVRTDAFLGY</sequence>
<evidence type="ECO:0000256" key="8">
    <source>
        <dbReference type="ARBA" id="ARBA00023014"/>
    </source>
</evidence>
<evidence type="ECO:0000256" key="1">
    <source>
        <dbReference type="ARBA" id="ARBA00001974"/>
    </source>
</evidence>
<dbReference type="InterPro" id="IPR001433">
    <property type="entry name" value="OxRdtase_FAD/NAD-bd"/>
</dbReference>
<keyword evidence="3" id="KW-0001">2Fe-2S</keyword>
<proteinExistence type="predicted"/>
<evidence type="ECO:0000256" key="2">
    <source>
        <dbReference type="ARBA" id="ARBA00022630"/>
    </source>
</evidence>
<dbReference type="Proteomes" id="UP001448858">
    <property type="component" value="Chromosome"/>
</dbReference>
<keyword evidence="12" id="KW-1185">Reference proteome</keyword>
<dbReference type="PROSITE" id="PS51384">
    <property type="entry name" value="FAD_FR"/>
    <property type="match status" value="1"/>
</dbReference>
<evidence type="ECO:0000256" key="6">
    <source>
        <dbReference type="ARBA" id="ARBA00023002"/>
    </source>
</evidence>
<dbReference type="InterPro" id="IPR017927">
    <property type="entry name" value="FAD-bd_FR_type"/>
</dbReference>
<feature type="transmembrane region" description="Helical" evidence="9">
    <location>
        <begin position="233"/>
        <end position="253"/>
    </location>
</feature>
<feature type="domain" description="FAD-binding FR-type" evidence="10">
    <location>
        <begin position="274"/>
        <end position="378"/>
    </location>
</feature>
<dbReference type="PANTHER" id="PTHR47354:SF6">
    <property type="entry name" value="NADH OXIDOREDUCTASE HCR"/>
    <property type="match status" value="1"/>
</dbReference>
<keyword evidence="8" id="KW-0411">Iron-sulfur</keyword>
<dbReference type="SUPFAM" id="SSF63380">
    <property type="entry name" value="Riboflavin synthase domain-like"/>
    <property type="match status" value="1"/>
</dbReference>
<dbReference type="InterPro" id="IPR017938">
    <property type="entry name" value="Riboflavin_synthase-like_b-brl"/>
</dbReference>
<evidence type="ECO:0000256" key="9">
    <source>
        <dbReference type="SAM" id="Phobius"/>
    </source>
</evidence>
<dbReference type="RefSeq" id="WP_342024174.1">
    <property type="nucleotide sequence ID" value="NZ_CP151657.1"/>
</dbReference>
<keyword evidence="5" id="KW-0274">FAD</keyword>
<keyword evidence="4" id="KW-0479">Metal-binding</keyword>
<dbReference type="SUPFAM" id="SSF52343">
    <property type="entry name" value="Ferredoxin reductase-like, C-terminal NADP-linked domain"/>
    <property type="match status" value="1"/>
</dbReference>
<evidence type="ECO:0000256" key="7">
    <source>
        <dbReference type="ARBA" id="ARBA00023004"/>
    </source>
</evidence>
<dbReference type="InterPro" id="IPR050415">
    <property type="entry name" value="MRET"/>
</dbReference>
<dbReference type="PRINTS" id="PR00410">
    <property type="entry name" value="PHEHYDRXLASE"/>
</dbReference>
<dbReference type="EMBL" id="CP151657">
    <property type="protein sequence ID" value="WZP16562.1"/>
    <property type="molecule type" value="Genomic_DNA"/>
</dbReference>
<feature type="transmembrane region" description="Helical" evidence="9">
    <location>
        <begin position="134"/>
        <end position="161"/>
    </location>
</feature>
<name>A0ABZ3A1K2_9MICC</name>
<evidence type="ECO:0000259" key="10">
    <source>
        <dbReference type="PROSITE" id="PS51384"/>
    </source>
</evidence>
<dbReference type="PANTHER" id="PTHR47354">
    <property type="entry name" value="NADH OXIDOREDUCTASE HCR"/>
    <property type="match status" value="1"/>
</dbReference>
<evidence type="ECO:0000313" key="11">
    <source>
        <dbReference type="EMBL" id="WZP16562.1"/>
    </source>
</evidence>
<dbReference type="Pfam" id="PF00175">
    <property type="entry name" value="NAD_binding_1"/>
    <property type="match status" value="1"/>
</dbReference>
<keyword evidence="2" id="KW-0285">Flavoprotein</keyword>